<dbReference type="GO" id="GO:0030598">
    <property type="term" value="F:rRNA N-glycosylase activity"/>
    <property type="evidence" value="ECO:0007669"/>
    <property type="project" value="UniProtKB-EC"/>
</dbReference>
<dbReference type="AlphaFoldDB" id="A0A9Q0JR92"/>
<keyword evidence="6 8" id="KW-0611">Plant defense</keyword>
<gene>
    <name evidence="9" type="ORF">Tsubulata_035176</name>
</gene>
<dbReference type="GO" id="GO:0090729">
    <property type="term" value="F:toxin activity"/>
    <property type="evidence" value="ECO:0007669"/>
    <property type="project" value="UniProtKB-KW"/>
</dbReference>
<dbReference type="PANTHER" id="PTHR33453:SF9">
    <property type="entry name" value="ALBUMIN B-32"/>
    <property type="match status" value="1"/>
</dbReference>
<dbReference type="PANTHER" id="PTHR33453">
    <property type="match status" value="1"/>
</dbReference>
<dbReference type="GO" id="GO:0006952">
    <property type="term" value="P:defense response"/>
    <property type="evidence" value="ECO:0007669"/>
    <property type="project" value="UniProtKB-KW"/>
</dbReference>
<dbReference type="InterPro" id="IPR017989">
    <property type="entry name" value="Ribosome_inactivat_1/2"/>
</dbReference>
<dbReference type="Proteomes" id="UP001141552">
    <property type="component" value="Unassembled WGS sequence"/>
</dbReference>
<evidence type="ECO:0000256" key="5">
    <source>
        <dbReference type="ARBA" id="ARBA00022801"/>
    </source>
</evidence>
<evidence type="ECO:0000256" key="4">
    <source>
        <dbReference type="ARBA" id="ARBA00022656"/>
    </source>
</evidence>
<sequence>MANVADPPVAPAPDLSFTIEDNPIPTTDAEGEVINYWPGFSRFRRDVRQLFGRRFANSGELVLVQVGGHTCYRSHPLHPSADLAPVREFYYIQLTHGNNSIILKVRGRDMYIVGYWSQSLHGFVCFLRGEGLFPGMNPVPLSFGESYTSLIRRADKSRKDIALGCRQMGRAVRTLDSVRPGVAQDNELAIALLTLLIMIPEASRFKRIGGKFLNLPPNGTTRLSTGEDGLITEWEQLSRKVLRHSMGLLEEFGEEMVFQAEQPRIALGSFAHIAREIAILKDSLPLDI</sequence>
<name>A0A9Q0JR92_9ROSI</name>
<accession>A0A9Q0JR92</accession>
<dbReference type="GO" id="GO:0017148">
    <property type="term" value="P:negative regulation of translation"/>
    <property type="evidence" value="ECO:0007669"/>
    <property type="project" value="UniProtKB-KW"/>
</dbReference>
<dbReference type="PRINTS" id="PR00396">
    <property type="entry name" value="SHIGARICIN"/>
</dbReference>
<reference evidence="9" key="1">
    <citation type="submission" date="2022-02" db="EMBL/GenBank/DDBJ databases">
        <authorList>
            <person name="Henning P.M."/>
            <person name="McCubbin A.G."/>
            <person name="Shore J.S."/>
        </authorList>
    </citation>
    <scope>NUCLEOTIDE SEQUENCE</scope>
    <source>
        <strain evidence="9">F60SS</strain>
        <tissue evidence="9">Leaves</tissue>
    </source>
</reference>
<dbReference type="SUPFAM" id="SSF56371">
    <property type="entry name" value="Ribosome inactivating proteins (RIP)"/>
    <property type="match status" value="1"/>
</dbReference>
<dbReference type="InterPro" id="IPR016138">
    <property type="entry name" value="Ribosome_inactivat_prot_sub1"/>
</dbReference>
<evidence type="ECO:0000256" key="8">
    <source>
        <dbReference type="RuleBase" id="RU004915"/>
    </source>
</evidence>
<protein>
    <recommendedName>
        <fullName evidence="3 8">rRNA N-glycosylase</fullName>
        <ecNumber evidence="3 8">3.2.2.22</ecNumber>
    </recommendedName>
</protein>
<evidence type="ECO:0000256" key="2">
    <source>
        <dbReference type="ARBA" id="ARBA00008544"/>
    </source>
</evidence>
<proteinExistence type="inferred from homology"/>
<keyword evidence="10" id="KW-1185">Reference proteome</keyword>
<dbReference type="InterPro" id="IPR001574">
    <property type="entry name" value="Ribosome_inactivat_prot"/>
</dbReference>
<dbReference type="EC" id="3.2.2.22" evidence="3 8"/>
<dbReference type="Pfam" id="PF00161">
    <property type="entry name" value="RIP"/>
    <property type="match status" value="1"/>
</dbReference>
<comment type="similarity">
    <text evidence="2">Belongs to the ribosome-inactivating protein family. Type 1 RIP subfamily.</text>
</comment>
<evidence type="ECO:0000256" key="3">
    <source>
        <dbReference type="ARBA" id="ARBA00012001"/>
    </source>
</evidence>
<comment type="catalytic activity">
    <reaction evidence="1 8">
        <text>Endohydrolysis of the N-glycosidic bond at one specific adenosine on the 28S rRNA.</text>
        <dbReference type="EC" id="3.2.2.22"/>
    </reaction>
</comment>
<evidence type="ECO:0000256" key="6">
    <source>
        <dbReference type="ARBA" id="ARBA00022821"/>
    </source>
</evidence>
<dbReference type="InterPro" id="IPR036041">
    <property type="entry name" value="Ribosome-inact_prot_sf"/>
</dbReference>
<reference evidence="9" key="2">
    <citation type="journal article" date="2023" name="Plants (Basel)">
        <title>Annotation of the Turnera subulata (Passifloraceae) Draft Genome Reveals the S-Locus Evolved after the Divergence of Turneroideae from Passifloroideae in a Stepwise Manner.</title>
        <authorList>
            <person name="Henning P.M."/>
            <person name="Roalson E.H."/>
            <person name="Mir W."/>
            <person name="McCubbin A.G."/>
            <person name="Shore J.S."/>
        </authorList>
    </citation>
    <scope>NUCLEOTIDE SEQUENCE</scope>
    <source>
        <strain evidence="9">F60SS</strain>
    </source>
</reference>
<dbReference type="EMBL" id="JAKUCV010000454">
    <property type="protein sequence ID" value="KAJ4849900.1"/>
    <property type="molecule type" value="Genomic_DNA"/>
</dbReference>
<evidence type="ECO:0000313" key="10">
    <source>
        <dbReference type="Proteomes" id="UP001141552"/>
    </source>
</evidence>
<comment type="caution">
    <text evidence="9">The sequence shown here is derived from an EMBL/GenBank/DDBJ whole genome shotgun (WGS) entry which is preliminary data.</text>
</comment>
<keyword evidence="5 8" id="KW-0378">Hydrolase</keyword>
<keyword evidence="7 8" id="KW-0652">Protein synthesis inhibitor</keyword>
<evidence type="ECO:0000256" key="1">
    <source>
        <dbReference type="ARBA" id="ARBA00000237"/>
    </source>
</evidence>
<dbReference type="Gene3D" id="3.40.420.10">
    <property type="entry name" value="Ricin (A subunit), domain 1"/>
    <property type="match status" value="1"/>
</dbReference>
<evidence type="ECO:0000256" key="7">
    <source>
        <dbReference type="ARBA" id="ARBA00023193"/>
    </source>
</evidence>
<keyword evidence="4 8" id="KW-0800">Toxin</keyword>
<evidence type="ECO:0000313" key="9">
    <source>
        <dbReference type="EMBL" id="KAJ4849900.1"/>
    </source>
</evidence>
<organism evidence="9 10">
    <name type="scientific">Turnera subulata</name>
    <dbReference type="NCBI Taxonomy" id="218843"/>
    <lineage>
        <taxon>Eukaryota</taxon>
        <taxon>Viridiplantae</taxon>
        <taxon>Streptophyta</taxon>
        <taxon>Embryophyta</taxon>
        <taxon>Tracheophyta</taxon>
        <taxon>Spermatophyta</taxon>
        <taxon>Magnoliopsida</taxon>
        <taxon>eudicotyledons</taxon>
        <taxon>Gunneridae</taxon>
        <taxon>Pentapetalae</taxon>
        <taxon>rosids</taxon>
        <taxon>fabids</taxon>
        <taxon>Malpighiales</taxon>
        <taxon>Passifloraceae</taxon>
        <taxon>Turnera</taxon>
    </lineage>
</organism>